<reference evidence="1 2" key="1">
    <citation type="submission" date="2013-08" db="EMBL/GenBank/DDBJ databases">
        <title>Study of Ammonical-Nitrogen removal by Nitrification Denitrification process using lab isolates.</title>
        <authorList>
            <person name="Khardenavis A.A."/>
            <person name="Pal R.R."/>
            <person name="Kapley A."/>
            <person name="Qureshi A."/>
            <person name="Purohit H.J."/>
        </authorList>
    </citation>
    <scope>NUCLEOTIDE SEQUENCE [LARGE SCALE GENOMIC DNA]</scope>
    <source>
        <strain evidence="1 2">EGD-HP18</strain>
    </source>
</reference>
<evidence type="ECO:0000313" key="1">
    <source>
        <dbReference type="EMBL" id="ERH69015.1"/>
    </source>
</evidence>
<gene>
    <name evidence="1" type="ORF">N173_17475</name>
</gene>
<sequence length="35" mass="4359">MCGFMSYPQVGWAWIFKFKMKFLNLNYRADFEFKN</sequence>
<accession>A0AAV3JZY1</accession>
<comment type="caution">
    <text evidence="1">The sequence shown here is derived from an EMBL/GenBank/DDBJ whole genome shotgun (WGS) entry which is preliminary data.</text>
</comment>
<organism evidence="1 2">
    <name type="scientific">Acinetobacter baumannii EGD-HP18</name>
    <dbReference type="NCBI Taxonomy" id="1358412"/>
    <lineage>
        <taxon>Bacteria</taxon>
        <taxon>Pseudomonadati</taxon>
        <taxon>Pseudomonadota</taxon>
        <taxon>Gammaproteobacteria</taxon>
        <taxon>Moraxellales</taxon>
        <taxon>Moraxellaceae</taxon>
        <taxon>Acinetobacter</taxon>
        <taxon>Acinetobacter calcoaceticus/baumannii complex</taxon>
    </lineage>
</organism>
<protein>
    <submittedName>
        <fullName evidence="1">Uncharacterized protein</fullName>
    </submittedName>
</protein>
<evidence type="ECO:0000313" key="2">
    <source>
        <dbReference type="Proteomes" id="UP000016517"/>
    </source>
</evidence>
<dbReference type="Proteomes" id="UP000016517">
    <property type="component" value="Unassembled WGS sequence"/>
</dbReference>
<name>A0AAV3JZY1_ACIBA</name>
<dbReference type="EMBL" id="AVST01000064">
    <property type="protein sequence ID" value="ERH69015.1"/>
    <property type="molecule type" value="Genomic_DNA"/>
</dbReference>
<dbReference type="AlphaFoldDB" id="A0AAV3JZY1"/>
<proteinExistence type="predicted"/>